<keyword evidence="3" id="KW-1185">Reference proteome</keyword>
<dbReference type="Pfam" id="PF22513">
    <property type="entry name" value="FitA-like_RHH"/>
    <property type="match status" value="1"/>
</dbReference>
<name>A0ABR5F0P4_9ACTN</name>
<evidence type="ECO:0000313" key="3">
    <source>
        <dbReference type="Proteomes" id="UP000035425"/>
    </source>
</evidence>
<protein>
    <submittedName>
        <fullName evidence="2">Plasmid stabilization protein</fullName>
    </submittedName>
</protein>
<dbReference type="RefSeq" id="WP_013872141.1">
    <property type="nucleotide sequence ID" value="NZ_JWIO01000037.1"/>
</dbReference>
<feature type="domain" description="Antitoxin FitA-like ribbon-helix-helix" evidence="1">
    <location>
        <begin position="2"/>
        <end position="40"/>
    </location>
</feature>
<evidence type="ECO:0000259" key="1">
    <source>
        <dbReference type="Pfam" id="PF22513"/>
    </source>
</evidence>
<reference evidence="2 3" key="1">
    <citation type="submission" date="2014-12" db="EMBL/GenBank/DDBJ databases">
        <title>Frankia sp. BMG5.1 draft genome.</title>
        <authorList>
            <person name="Gtari M."/>
            <person name="Ghodhbane-Gtari F."/>
            <person name="Nouioui I."/>
            <person name="Ktari A."/>
            <person name="Hezbri K."/>
            <person name="Mimouni W."/>
            <person name="Sbissi I."/>
            <person name="Ayari A."/>
            <person name="Yamanaka T."/>
            <person name="Normand P."/>
            <person name="Tisa L.S."/>
            <person name="Boudabous A."/>
        </authorList>
    </citation>
    <scope>NUCLEOTIDE SEQUENCE [LARGE SCALE GENOMIC DNA]</scope>
    <source>
        <strain evidence="2 3">BMG5.1</strain>
    </source>
</reference>
<dbReference type="InterPro" id="IPR010985">
    <property type="entry name" value="Ribbon_hlx_hlx"/>
</dbReference>
<dbReference type="InterPro" id="IPR053853">
    <property type="entry name" value="FitA-like_RHH"/>
</dbReference>
<sequence length="82" mass="8989">MATLTIRDLDDEVKARLRVRAAHNGRSMEAEARAILRAALTGPAPRRGLGSQIHQYFADLDEDVELALPPRTEPPRAADLSS</sequence>
<dbReference type="Proteomes" id="UP000035425">
    <property type="component" value="Unassembled WGS sequence"/>
</dbReference>
<organism evidence="2 3">
    <name type="scientific">Protofrankia coriariae</name>
    <dbReference type="NCBI Taxonomy" id="1562887"/>
    <lineage>
        <taxon>Bacteria</taxon>
        <taxon>Bacillati</taxon>
        <taxon>Actinomycetota</taxon>
        <taxon>Actinomycetes</taxon>
        <taxon>Frankiales</taxon>
        <taxon>Frankiaceae</taxon>
        <taxon>Protofrankia</taxon>
    </lineage>
</organism>
<gene>
    <name evidence="2" type="ORF">FrCorBMG51_19005</name>
</gene>
<evidence type="ECO:0000313" key="2">
    <source>
        <dbReference type="EMBL" id="KLL10275.1"/>
    </source>
</evidence>
<dbReference type="SUPFAM" id="SSF47598">
    <property type="entry name" value="Ribbon-helix-helix"/>
    <property type="match status" value="1"/>
</dbReference>
<accession>A0ABR5F0P4</accession>
<dbReference type="InterPro" id="IPR013321">
    <property type="entry name" value="Arc_rbn_hlx_hlx"/>
</dbReference>
<comment type="caution">
    <text evidence="2">The sequence shown here is derived from an EMBL/GenBank/DDBJ whole genome shotgun (WGS) entry which is preliminary data.</text>
</comment>
<proteinExistence type="predicted"/>
<dbReference type="EMBL" id="JWIO01000037">
    <property type="protein sequence ID" value="KLL10275.1"/>
    <property type="molecule type" value="Genomic_DNA"/>
</dbReference>
<dbReference type="Gene3D" id="1.10.1220.10">
    <property type="entry name" value="Met repressor-like"/>
    <property type="match status" value="1"/>
</dbReference>